<dbReference type="Proteomes" id="UP000323136">
    <property type="component" value="Unassembled WGS sequence"/>
</dbReference>
<organism evidence="7 8">
    <name type="scientific">Tenacibaculum adriaticum</name>
    <dbReference type="NCBI Taxonomy" id="413713"/>
    <lineage>
        <taxon>Bacteria</taxon>
        <taxon>Pseudomonadati</taxon>
        <taxon>Bacteroidota</taxon>
        <taxon>Flavobacteriia</taxon>
        <taxon>Flavobacteriales</taxon>
        <taxon>Flavobacteriaceae</taxon>
        <taxon>Tenacibaculum</taxon>
    </lineage>
</organism>
<name>A0A5S5DW91_9FLAO</name>
<dbReference type="PANTHER" id="PTHR42789:SF1">
    <property type="entry name" value="D-ISOMER SPECIFIC 2-HYDROXYACID DEHYDROGENASE FAMILY PROTEIN (AFU_ORTHOLOGUE AFUA_6G10090)"/>
    <property type="match status" value="1"/>
</dbReference>
<dbReference type="AlphaFoldDB" id="A0A5S5DW91"/>
<dbReference type="RefSeq" id="WP_148869712.1">
    <property type="nucleotide sequence ID" value="NZ_VNIA01000002.1"/>
</dbReference>
<reference evidence="7 8" key="1">
    <citation type="submission" date="2019-07" db="EMBL/GenBank/DDBJ databases">
        <title>Genomic Encyclopedia of Type Strains, Phase IV (KMG-IV): sequencing the most valuable type-strain genomes for metagenomic binning, comparative biology and taxonomic classification.</title>
        <authorList>
            <person name="Goeker M."/>
        </authorList>
    </citation>
    <scope>NUCLEOTIDE SEQUENCE [LARGE SCALE GENOMIC DNA]</scope>
    <source>
        <strain evidence="7 8">DSM 18961</strain>
    </source>
</reference>
<dbReference type="Pfam" id="PF02826">
    <property type="entry name" value="2-Hacid_dh_C"/>
    <property type="match status" value="1"/>
</dbReference>
<dbReference type="GO" id="GO:0016616">
    <property type="term" value="F:oxidoreductase activity, acting on the CH-OH group of donors, NAD or NADP as acceptor"/>
    <property type="evidence" value="ECO:0007669"/>
    <property type="project" value="InterPro"/>
</dbReference>
<comment type="caution">
    <text evidence="7">The sequence shown here is derived from an EMBL/GenBank/DDBJ whole genome shotgun (WGS) entry which is preliminary data.</text>
</comment>
<dbReference type="CDD" id="cd05303">
    <property type="entry name" value="PGDH_2"/>
    <property type="match status" value="1"/>
</dbReference>
<evidence type="ECO:0000256" key="2">
    <source>
        <dbReference type="ARBA" id="ARBA00023002"/>
    </source>
</evidence>
<keyword evidence="3" id="KW-0520">NAD</keyword>
<gene>
    <name evidence="7" type="ORF">C7447_102227</name>
</gene>
<feature type="domain" description="D-isomer specific 2-hydroxyacid dehydrogenase catalytic" evidence="5">
    <location>
        <begin position="3"/>
        <end position="315"/>
    </location>
</feature>
<evidence type="ECO:0000256" key="3">
    <source>
        <dbReference type="ARBA" id="ARBA00023027"/>
    </source>
</evidence>
<evidence type="ECO:0000259" key="5">
    <source>
        <dbReference type="Pfam" id="PF00389"/>
    </source>
</evidence>
<evidence type="ECO:0000256" key="4">
    <source>
        <dbReference type="RuleBase" id="RU003719"/>
    </source>
</evidence>
<dbReference type="InterPro" id="IPR036291">
    <property type="entry name" value="NAD(P)-bd_dom_sf"/>
</dbReference>
<dbReference type="EMBL" id="VNIA01000002">
    <property type="protein sequence ID" value="TYP98909.1"/>
    <property type="molecule type" value="Genomic_DNA"/>
</dbReference>
<dbReference type="Gene3D" id="3.40.50.720">
    <property type="entry name" value="NAD(P)-binding Rossmann-like Domain"/>
    <property type="match status" value="2"/>
</dbReference>
<evidence type="ECO:0000259" key="6">
    <source>
        <dbReference type="Pfam" id="PF02826"/>
    </source>
</evidence>
<comment type="similarity">
    <text evidence="1 4">Belongs to the D-isomer specific 2-hydroxyacid dehydrogenase family.</text>
</comment>
<dbReference type="InterPro" id="IPR006140">
    <property type="entry name" value="D-isomer_DH_NAD-bd"/>
</dbReference>
<dbReference type="PANTHER" id="PTHR42789">
    <property type="entry name" value="D-ISOMER SPECIFIC 2-HYDROXYACID DEHYDROGENASE FAMILY PROTEIN (AFU_ORTHOLOGUE AFUA_6G10090)"/>
    <property type="match status" value="1"/>
</dbReference>
<dbReference type="GO" id="GO:0051287">
    <property type="term" value="F:NAD binding"/>
    <property type="evidence" value="ECO:0007669"/>
    <property type="project" value="InterPro"/>
</dbReference>
<sequence>MKILVNDGISQSGIDALEKGGFEVIATKVAQEQLENFINEHTIDVLLVRSTTQVRQELIDACPSIKLIGRGGVGMDNIDVQYAQDQGLHVINTPDASSNAVAELVFAHLFGMVRFLHQSNREMPLEGDLYFKDLKKNYSKGTELRGKTLGIIGFGNIGREVAKLALGIGMKVIASDAEVKSAMINIPFFNGQSVAIEIETEATSEVLKQADFITVHIPYQDEYVIGKKQFDSMKKGVGIINTARGGIIDEVALVSAIEEEKVKYAALDVFENEPNPEIQLLMNPEISFTPHIGATTLEAQDRIGLELASQIIALLS</sequence>
<keyword evidence="8" id="KW-1185">Reference proteome</keyword>
<dbReference type="InterPro" id="IPR050857">
    <property type="entry name" value="D-2-hydroxyacid_DH"/>
</dbReference>
<proteinExistence type="inferred from homology"/>
<accession>A0A5S5DW91</accession>
<dbReference type="SUPFAM" id="SSF51735">
    <property type="entry name" value="NAD(P)-binding Rossmann-fold domains"/>
    <property type="match status" value="1"/>
</dbReference>
<evidence type="ECO:0000313" key="7">
    <source>
        <dbReference type="EMBL" id="TYP98909.1"/>
    </source>
</evidence>
<dbReference type="SUPFAM" id="SSF52283">
    <property type="entry name" value="Formate/glycerate dehydrogenase catalytic domain-like"/>
    <property type="match status" value="1"/>
</dbReference>
<evidence type="ECO:0000313" key="8">
    <source>
        <dbReference type="Proteomes" id="UP000323136"/>
    </source>
</evidence>
<dbReference type="InterPro" id="IPR006139">
    <property type="entry name" value="D-isomer_2_OHA_DH_cat_dom"/>
</dbReference>
<feature type="domain" description="D-isomer specific 2-hydroxyacid dehydrogenase NAD-binding" evidence="6">
    <location>
        <begin position="107"/>
        <end position="293"/>
    </location>
</feature>
<protein>
    <submittedName>
        <fullName evidence="7">D-3-phosphoglycerate dehydrogenase</fullName>
    </submittedName>
</protein>
<evidence type="ECO:0000256" key="1">
    <source>
        <dbReference type="ARBA" id="ARBA00005854"/>
    </source>
</evidence>
<dbReference type="Pfam" id="PF00389">
    <property type="entry name" value="2-Hacid_dh"/>
    <property type="match status" value="1"/>
</dbReference>
<dbReference type="OrthoDB" id="9805416at2"/>
<keyword evidence="2 4" id="KW-0560">Oxidoreductase</keyword>